<feature type="compositionally biased region" description="Basic and acidic residues" evidence="1">
    <location>
        <begin position="151"/>
        <end position="160"/>
    </location>
</feature>
<evidence type="ECO:0000313" key="3">
    <source>
        <dbReference type="Proteomes" id="UP001251528"/>
    </source>
</evidence>
<gene>
    <name evidence="2" type="ORF">QQS21_012535</name>
</gene>
<dbReference type="EMBL" id="JASWJB010000554">
    <property type="protein sequence ID" value="KAK2589784.1"/>
    <property type="molecule type" value="Genomic_DNA"/>
</dbReference>
<evidence type="ECO:0000256" key="1">
    <source>
        <dbReference type="SAM" id="MobiDB-lite"/>
    </source>
</evidence>
<sequence length="289" mass="31542">MEMLDEEHEPLPQQRGDTDIYNLSSINNHNVIIAGFPRAGNCLVATVIAQMKMTFPSLNYCLSVGIGSGVPMKTNHGMIRLGHVVVSEPAGIHSGVVQYDHGKVKAGEFHRKGSLAPPLTGLLNAARSRLFGNAAEPIDLDPAQSGLKLRSKGEDTRPDSPKLQLARGVDCAGWPQSKSQLAIEFAYRARERSSGTSVFWIHVSNISRFEQGFRDIATSIKLPGRQDPKANIFQLLNEWLQDEAEGPWVLILDDVDDASYLKSLSPGIDTEATALGTANPRQLVSYITQ</sequence>
<dbReference type="Gene3D" id="3.40.50.300">
    <property type="entry name" value="P-loop containing nucleotide triphosphate hydrolases"/>
    <property type="match status" value="1"/>
</dbReference>
<accession>A0AAJ0FSD2</accession>
<dbReference type="InterPro" id="IPR027417">
    <property type="entry name" value="P-loop_NTPase"/>
</dbReference>
<dbReference type="PANTHER" id="PTHR46082:SF11">
    <property type="entry name" value="AAA+ ATPASE DOMAIN-CONTAINING PROTEIN-RELATED"/>
    <property type="match status" value="1"/>
</dbReference>
<dbReference type="AlphaFoldDB" id="A0AAJ0FSD2"/>
<comment type="caution">
    <text evidence="2">The sequence shown here is derived from an EMBL/GenBank/DDBJ whole genome shotgun (WGS) entry which is preliminary data.</text>
</comment>
<organism evidence="2 3">
    <name type="scientific">Conoideocrella luteorostrata</name>
    <dbReference type="NCBI Taxonomy" id="1105319"/>
    <lineage>
        <taxon>Eukaryota</taxon>
        <taxon>Fungi</taxon>
        <taxon>Dikarya</taxon>
        <taxon>Ascomycota</taxon>
        <taxon>Pezizomycotina</taxon>
        <taxon>Sordariomycetes</taxon>
        <taxon>Hypocreomycetidae</taxon>
        <taxon>Hypocreales</taxon>
        <taxon>Clavicipitaceae</taxon>
        <taxon>Conoideocrella</taxon>
    </lineage>
</organism>
<dbReference type="PANTHER" id="PTHR46082">
    <property type="entry name" value="ATP/GTP-BINDING PROTEIN-RELATED"/>
    <property type="match status" value="1"/>
</dbReference>
<dbReference type="SUPFAM" id="SSF52540">
    <property type="entry name" value="P-loop containing nucleoside triphosphate hydrolases"/>
    <property type="match status" value="1"/>
</dbReference>
<dbReference type="InterPro" id="IPR053137">
    <property type="entry name" value="NLR-like"/>
</dbReference>
<dbReference type="GO" id="GO:0009116">
    <property type="term" value="P:nucleoside metabolic process"/>
    <property type="evidence" value="ECO:0007669"/>
    <property type="project" value="InterPro"/>
</dbReference>
<evidence type="ECO:0000313" key="2">
    <source>
        <dbReference type="EMBL" id="KAK2589784.1"/>
    </source>
</evidence>
<keyword evidence="3" id="KW-1185">Reference proteome</keyword>
<dbReference type="GO" id="GO:0003824">
    <property type="term" value="F:catalytic activity"/>
    <property type="evidence" value="ECO:0007669"/>
    <property type="project" value="InterPro"/>
</dbReference>
<feature type="region of interest" description="Disordered" evidence="1">
    <location>
        <begin position="142"/>
        <end position="161"/>
    </location>
</feature>
<name>A0AAJ0FSD2_9HYPO</name>
<dbReference type="InterPro" id="IPR035994">
    <property type="entry name" value="Nucleoside_phosphorylase_sf"/>
</dbReference>
<dbReference type="Proteomes" id="UP001251528">
    <property type="component" value="Unassembled WGS sequence"/>
</dbReference>
<proteinExistence type="predicted"/>
<evidence type="ECO:0008006" key="4">
    <source>
        <dbReference type="Google" id="ProtNLM"/>
    </source>
</evidence>
<protein>
    <recommendedName>
        <fullName evidence="4">Nucleoside phosphorylase domain-containing protein</fullName>
    </recommendedName>
</protein>
<reference evidence="2" key="1">
    <citation type="submission" date="2023-06" db="EMBL/GenBank/DDBJ databases">
        <title>Conoideocrella luteorostrata (Hypocreales: Clavicipitaceae), a potential biocontrol fungus for elongate hemlock scale in United States Christmas tree production areas.</title>
        <authorList>
            <person name="Barrett H."/>
            <person name="Lovett B."/>
            <person name="Macias A.M."/>
            <person name="Stajich J.E."/>
            <person name="Kasson M.T."/>
        </authorList>
    </citation>
    <scope>NUCLEOTIDE SEQUENCE</scope>
    <source>
        <strain evidence="2">ARSEF 14590</strain>
    </source>
</reference>
<dbReference type="Gene3D" id="3.40.50.1580">
    <property type="entry name" value="Nucleoside phosphorylase domain"/>
    <property type="match status" value="1"/>
</dbReference>